<keyword evidence="2" id="KW-1185">Reference proteome</keyword>
<dbReference type="AlphaFoldDB" id="L8WHK2"/>
<sequence length="103" mass="11398">MVTSCIAADLKEMPRELGFSYRGYNFGFSAFLNGQFLGSGQGRAATDPAGQLDLICDVYLFRSCGQRGECGYCCDRQHGIGARLDFGRCSPWNSWVRTHWGQG</sequence>
<proteinExistence type="predicted"/>
<accession>L8WHK2</accession>
<name>L8WHK2_THACA</name>
<evidence type="ECO:0000313" key="1">
    <source>
        <dbReference type="EMBL" id="ELU35839.1"/>
    </source>
</evidence>
<organism evidence="1 2">
    <name type="scientific">Thanatephorus cucumeris (strain AG1-IA)</name>
    <name type="common">Rice sheath blight fungus</name>
    <name type="synonym">Rhizoctonia solani</name>
    <dbReference type="NCBI Taxonomy" id="983506"/>
    <lineage>
        <taxon>Eukaryota</taxon>
        <taxon>Fungi</taxon>
        <taxon>Dikarya</taxon>
        <taxon>Basidiomycota</taxon>
        <taxon>Agaricomycotina</taxon>
        <taxon>Agaricomycetes</taxon>
        <taxon>Cantharellales</taxon>
        <taxon>Ceratobasidiaceae</taxon>
        <taxon>Rhizoctonia</taxon>
        <taxon>Rhizoctonia solani AG-1</taxon>
    </lineage>
</organism>
<dbReference type="STRING" id="983506.L8WHK2"/>
<dbReference type="Proteomes" id="UP000011668">
    <property type="component" value="Unassembled WGS sequence"/>
</dbReference>
<comment type="caution">
    <text evidence="1">The sequence shown here is derived from an EMBL/GenBank/DDBJ whole genome shotgun (WGS) entry which is preliminary data.</text>
</comment>
<gene>
    <name evidence="1" type="ORF">AG1IA_10131</name>
</gene>
<dbReference type="EMBL" id="AFRT01005130">
    <property type="protein sequence ID" value="ELU35839.1"/>
    <property type="molecule type" value="Genomic_DNA"/>
</dbReference>
<protein>
    <submittedName>
        <fullName evidence="1">Uncharacterized protein</fullName>
    </submittedName>
</protein>
<dbReference type="HOGENOM" id="CLU_2265533_0_0_1"/>
<reference evidence="1 2" key="1">
    <citation type="journal article" date="2013" name="Nat. Commun.">
        <title>The evolution and pathogenic mechanisms of the rice sheath blight pathogen.</title>
        <authorList>
            <person name="Zheng A."/>
            <person name="Lin R."/>
            <person name="Xu L."/>
            <person name="Qin P."/>
            <person name="Tang C."/>
            <person name="Ai P."/>
            <person name="Zhang D."/>
            <person name="Liu Y."/>
            <person name="Sun Z."/>
            <person name="Feng H."/>
            <person name="Wang Y."/>
            <person name="Chen Y."/>
            <person name="Liang X."/>
            <person name="Fu R."/>
            <person name="Li Q."/>
            <person name="Zhang J."/>
            <person name="Yu X."/>
            <person name="Xie Z."/>
            <person name="Ding L."/>
            <person name="Guan P."/>
            <person name="Tang J."/>
            <person name="Liang Y."/>
            <person name="Wang S."/>
            <person name="Deng Q."/>
            <person name="Li S."/>
            <person name="Zhu J."/>
            <person name="Wang L."/>
            <person name="Liu H."/>
            <person name="Li P."/>
        </authorList>
    </citation>
    <scope>NUCLEOTIDE SEQUENCE [LARGE SCALE GENOMIC DNA]</scope>
    <source>
        <strain evidence="2">AG-1 IA</strain>
    </source>
</reference>
<evidence type="ECO:0000313" key="2">
    <source>
        <dbReference type="Proteomes" id="UP000011668"/>
    </source>
</evidence>